<feature type="binding site" evidence="4">
    <location>
        <position position="165"/>
    </location>
    <ligand>
        <name>Zn(2+)</name>
        <dbReference type="ChEBI" id="CHEBI:29105"/>
    </ligand>
</feature>
<proteinExistence type="predicted"/>
<dbReference type="RefSeq" id="WP_309853996.1">
    <property type="nucleotide sequence ID" value="NZ_JAVDQJ010000004.1"/>
</dbReference>
<dbReference type="GO" id="GO:0046872">
    <property type="term" value="F:metal ion binding"/>
    <property type="evidence" value="ECO:0007669"/>
    <property type="project" value="UniProtKB-KW"/>
</dbReference>
<keyword evidence="3" id="KW-0520">NAD</keyword>
<keyword evidence="4" id="KW-0479">Metal-binding</keyword>
<dbReference type="Gene3D" id="3.30.1600.10">
    <property type="entry name" value="SIR2/SIRT2 'Small Domain"/>
    <property type="match status" value="1"/>
</dbReference>
<dbReference type="GO" id="GO:0070403">
    <property type="term" value="F:NAD+ binding"/>
    <property type="evidence" value="ECO:0007669"/>
    <property type="project" value="InterPro"/>
</dbReference>
<dbReference type="InterPro" id="IPR029035">
    <property type="entry name" value="DHS-like_NAD/FAD-binding_dom"/>
</dbReference>
<feature type="domain" description="Deacetylase sirtuin-type" evidence="5">
    <location>
        <begin position="1"/>
        <end position="261"/>
    </location>
</feature>
<dbReference type="EMBL" id="JAVDQK010000005">
    <property type="protein sequence ID" value="MDR6219009.1"/>
    <property type="molecule type" value="Genomic_DNA"/>
</dbReference>
<accession>A0AAE3XEE6</accession>
<keyword evidence="4" id="KW-0862">Zinc</keyword>
<dbReference type="PROSITE" id="PS50305">
    <property type="entry name" value="SIRTUIN"/>
    <property type="match status" value="1"/>
</dbReference>
<keyword evidence="6" id="KW-0378">Hydrolase</keyword>
<feature type="binding site" evidence="4">
    <location>
        <position position="148"/>
    </location>
    <ligand>
        <name>Zn(2+)</name>
        <dbReference type="ChEBI" id="CHEBI:29105"/>
    </ligand>
</feature>
<evidence type="ECO:0000256" key="4">
    <source>
        <dbReference type="PROSITE-ProRule" id="PRU00236"/>
    </source>
</evidence>
<protein>
    <recommendedName>
        <fullName evidence="1">protein acetyllysine N-acetyltransferase</fullName>
        <ecNumber evidence="1">2.3.1.286</ecNumber>
    </recommendedName>
</protein>
<dbReference type="InterPro" id="IPR050134">
    <property type="entry name" value="NAD-dep_sirtuin_deacylases"/>
</dbReference>
<dbReference type="EC" id="2.3.1.286" evidence="1"/>
<dbReference type="SUPFAM" id="SSF52467">
    <property type="entry name" value="DHS-like NAD/FAD-binding domain"/>
    <property type="match status" value="1"/>
</dbReference>
<evidence type="ECO:0000256" key="3">
    <source>
        <dbReference type="ARBA" id="ARBA00023027"/>
    </source>
</evidence>
<dbReference type="PANTHER" id="PTHR11085:SF4">
    <property type="entry name" value="NAD-DEPENDENT PROTEIN DEACYLASE"/>
    <property type="match status" value="1"/>
</dbReference>
<keyword evidence="2" id="KW-0808">Transferase</keyword>
<feature type="binding site" evidence="4">
    <location>
        <position position="143"/>
    </location>
    <ligand>
        <name>Zn(2+)</name>
        <dbReference type="ChEBI" id="CHEBI:29105"/>
    </ligand>
</feature>
<dbReference type="PANTHER" id="PTHR11085">
    <property type="entry name" value="NAD-DEPENDENT PROTEIN DEACYLASE SIRTUIN-5, MITOCHONDRIAL-RELATED"/>
    <property type="match status" value="1"/>
</dbReference>
<evidence type="ECO:0000259" key="5">
    <source>
        <dbReference type="PROSITE" id="PS50305"/>
    </source>
</evidence>
<feature type="active site" description="Proton acceptor" evidence="4">
    <location>
        <position position="135"/>
    </location>
</feature>
<dbReference type="AlphaFoldDB" id="A0AAE3XEE6"/>
<evidence type="ECO:0000313" key="6">
    <source>
        <dbReference type="EMBL" id="MDR6219009.1"/>
    </source>
</evidence>
<gene>
    <name evidence="6" type="ORF">J2Y00_002606</name>
</gene>
<sequence length="261" mass="28274">MIQPPIDLSRARELLAQAPRIAVLTGAGISKPSGIPTFRDAPGPQANVKPITAMNMTLFRADPPAAWATHWPRVLAMRAAQPNGAHHLLSRLEAQIDARAVAHPETRDAYEFTLVTQNIDGLHQRAGTRQVIELHGTAHKAQCTNKTCKVSFELDVSLAPAVPLCPLCGTAGRPGVVWFGEQLHPVRARLAKSAFLYAHVALIIGTSAQVYPAAGYAQEARAWGTTLIEINPEETDLTRLCHLSLRVSAEEGLRALMDVTR</sequence>
<dbReference type="InterPro" id="IPR026591">
    <property type="entry name" value="Sirtuin_cat_small_dom_sf"/>
</dbReference>
<dbReference type="GO" id="GO:0016787">
    <property type="term" value="F:hydrolase activity"/>
    <property type="evidence" value="ECO:0007669"/>
    <property type="project" value="UniProtKB-KW"/>
</dbReference>
<dbReference type="GO" id="GO:0017136">
    <property type="term" value="F:histone deacetylase activity, NAD-dependent"/>
    <property type="evidence" value="ECO:0007669"/>
    <property type="project" value="TreeGrafter"/>
</dbReference>
<dbReference type="Pfam" id="PF02146">
    <property type="entry name" value="SIR2"/>
    <property type="match status" value="1"/>
</dbReference>
<dbReference type="Gene3D" id="3.40.50.1220">
    <property type="entry name" value="TPP-binding domain"/>
    <property type="match status" value="1"/>
</dbReference>
<organism evidence="6 7">
    <name type="scientific">Deinococcus soli</name>
    <name type="common">ex Cha et al. 2016</name>
    <dbReference type="NCBI Taxonomy" id="1309411"/>
    <lineage>
        <taxon>Bacteria</taxon>
        <taxon>Thermotogati</taxon>
        <taxon>Deinococcota</taxon>
        <taxon>Deinococci</taxon>
        <taxon>Deinococcales</taxon>
        <taxon>Deinococcaceae</taxon>
        <taxon>Deinococcus</taxon>
    </lineage>
</organism>
<dbReference type="Proteomes" id="UP001185331">
    <property type="component" value="Unassembled WGS sequence"/>
</dbReference>
<evidence type="ECO:0000256" key="1">
    <source>
        <dbReference type="ARBA" id="ARBA00012928"/>
    </source>
</evidence>
<feature type="binding site" evidence="4">
    <location>
        <position position="168"/>
    </location>
    <ligand>
        <name>Zn(2+)</name>
        <dbReference type="ChEBI" id="CHEBI:29105"/>
    </ligand>
</feature>
<reference evidence="6" key="1">
    <citation type="submission" date="2023-07" db="EMBL/GenBank/DDBJ databases">
        <title>Sorghum-associated microbial communities from plants grown in Nebraska, USA.</title>
        <authorList>
            <person name="Schachtman D."/>
        </authorList>
    </citation>
    <scope>NUCLEOTIDE SEQUENCE</scope>
    <source>
        <strain evidence="6">BE330</strain>
    </source>
</reference>
<name>A0AAE3XEE6_9DEIO</name>
<comment type="caution">
    <text evidence="6">The sequence shown here is derived from an EMBL/GenBank/DDBJ whole genome shotgun (WGS) entry which is preliminary data.</text>
</comment>
<evidence type="ECO:0000256" key="2">
    <source>
        <dbReference type="ARBA" id="ARBA00022679"/>
    </source>
</evidence>
<dbReference type="InterPro" id="IPR003000">
    <property type="entry name" value="Sirtuin"/>
</dbReference>
<dbReference type="InterPro" id="IPR026590">
    <property type="entry name" value="Ssirtuin_cat_dom"/>
</dbReference>
<evidence type="ECO:0000313" key="7">
    <source>
        <dbReference type="Proteomes" id="UP001185331"/>
    </source>
</evidence>